<dbReference type="Proteomes" id="UP001490330">
    <property type="component" value="Unassembled WGS sequence"/>
</dbReference>
<dbReference type="RefSeq" id="WP_350721531.1">
    <property type="nucleotide sequence ID" value="NZ_JBEPCO010000027.1"/>
</dbReference>
<sequence>MPDAENDAHTGDDTDAVDPWDAPGPLEPRVLPQGTQADLVTAALLTVGRCCAALEPPAASPWYGSVRDGLCRAHDTAGAMLRFGYGEGEDQVEPYQVGFARDDLALAVEDFAGGSVPRDETVGLLLDLARAVYDFVAEPGDSQLFDAACALADRLGGEQERTLRSRDLAELAAAREAGRTPDTRAMAERDEEYAQRFAERIREGLRARGHRIGTVLTGLPVPACEEGLDLVREIVAAMASRFGISDEEAVLRVTHYFKDWDLTDDSDTGDLLYIGHQTPVEWAGSIYLGLDFHEVQPDADLSGHEPRPLPQ</sequence>
<evidence type="ECO:0000256" key="1">
    <source>
        <dbReference type="SAM" id="MobiDB-lite"/>
    </source>
</evidence>
<evidence type="ECO:0000313" key="3">
    <source>
        <dbReference type="Proteomes" id="UP001490330"/>
    </source>
</evidence>
<organism evidence="2 3">
    <name type="scientific">Streptomyces flaveolus</name>
    <dbReference type="NCBI Taxonomy" id="67297"/>
    <lineage>
        <taxon>Bacteria</taxon>
        <taxon>Bacillati</taxon>
        <taxon>Actinomycetota</taxon>
        <taxon>Actinomycetes</taxon>
        <taxon>Kitasatosporales</taxon>
        <taxon>Streptomycetaceae</taxon>
        <taxon>Streptomyces</taxon>
    </lineage>
</organism>
<keyword evidence="3" id="KW-1185">Reference proteome</keyword>
<name>A0ABV1VMI2_9ACTN</name>
<gene>
    <name evidence="2" type="ORF">ABT322_29060</name>
</gene>
<proteinExistence type="predicted"/>
<comment type="caution">
    <text evidence="2">The sequence shown here is derived from an EMBL/GenBank/DDBJ whole genome shotgun (WGS) entry which is preliminary data.</text>
</comment>
<evidence type="ECO:0000313" key="2">
    <source>
        <dbReference type="EMBL" id="MER6907705.1"/>
    </source>
</evidence>
<dbReference type="EMBL" id="JBEPCV010000035">
    <property type="protein sequence ID" value="MER6907705.1"/>
    <property type="molecule type" value="Genomic_DNA"/>
</dbReference>
<accession>A0ABV1VMI2</accession>
<feature type="compositionally biased region" description="Basic and acidic residues" evidence="1">
    <location>
        <begin position="1"/>
        <end position="12"/>
    </location>
</feature>
<feature type="region of interest" description="Disordered" evidence="1">
    <location>
        <begin position="1"/>
        <end position="31"/>
    </location>
</feature>
<protein>
    <submittedName>
        <fullName evidence="2">Uncharacterized protein</fullName>
    </submittedName>
</protein>
<reference evidence="2 3" key="1">
    <citation type="submission" date="2024-06" db="EMBL/GenBank/DDBJ databases">
        <title>The Natural Products Discovery Center: Release of the First 8490 Sequenced Strains for Exploring Actinobacteria Biosynthetic Diversity.</title>
        <authorList>
            <person name="Kalkreuter E."/>
            <person name="Kautsar S.A."/>
            <person name="Yang D."/>
            <person name="Bader C.D."/>
            <person name="Teijaro C.N."/>
            <person name="Fluegel L."/>
            <person name="Davis C.M."/>
            <person name="Simpson J.R."/>
            <person name="Lauterbach L."/>
            <person name="Steele A.D."/>
            <person name="Gui C."/>
            <person name="Meng S."/>
            <person name="Li G."/>
            <person name="Viehrig K."/>
            <person name="Ye F."/>
            <person name="Su P."/>
            <person name="Kiefer A.F."/>
            <person name="Nichols A."/>
            <person name="Cepeda A.J."/>
            <person name="Yan W."/>
            <person name="Fan B."/>
            <person name="Jiang Y."/>
            <person name="Adhikari A."/>
            <person name="Zheng C.-J."/>
            <person name="Schuster L."/>
            <person name="Cowan T.M."/>
            <person name="Smanski M.J."/>
            <person name="Chevrette M.G."/>
            <person name="De Carvalho L.P.S."/>
            <person name="Shen B."/>
        </authorList>
    </citation>
    <scope>NUCLEOTIDE SEQUENCE [LARGE SCALE GENOMIC DNA]</scope>
    <source>
        <strain evidence="2 3">NPDC000632</strain>
    </source>
</reference>